<evidence type="ECO:0000313" key="2">
    <source>
        <dbReference type="Proteomes" id="UP001348817"/>
    </source>
</evidence>
<gene>
    <name evidence="1" type="ORF">FUAX_40220</name>
</gene>
<dbReference type="PROSITE" id="PS51257">
    <property type="entry name" value="PROKAR_LIPOPROTEIN"/>
    <property type="match status" value="1"/>
</dbReference>
<sequence length="398" mass="45685">MLRNCSFLFLLTFLFACGNDNSKPKDLLALSNDTVYVNIDKRDTLFVCNFEKIKDLDEEVRIPLSDLVDKIDFVRLETTEESYLGKWPGFNVTKKYLGARENRATYKLFDRKGKFIKEFGAVGKGPGEYTTLSADKIDDETGDVFLLPWNRKELLRYGKDGKLKNPIPLKYGTVKGSFDIKGDEVSVVTIAFRPENVMAQTFTTSGDSINAMRAGHVATTHGYFSNSLFSFGNTPGVIDFHAWWFHPIRNDSLYHYLPHENRFKPVFTLTFKEKPMIHTYMELPHHFLFSVSTSKQVGKNSFSTVPLGVYMVDKRDLSVKKIKLFNDFFGDADLYPFFCFKNGKFVKNIPAVTLIDDVTKMLEENKKMSKKQRSFLEKFVAETNEDDNPILLIGNLKR</sequence>
<accession>A0AAU9DK15</accession>
<geneLocation type="plasmid" evidence="1 2">
    <name>pFA1</name>
</geneLocation>
<organism evidence="1 2">
    <name type="scientific">Fulvitalea axinellae</name>
    <dbReference type="NCBI Taxonomy" id="1182444"/>
    <lineage>
        <taxon>Bacteria</taxon>
        <taxon>Pseudomonadati</taxon>
        <taxon>Bacteroidota</taxon>
        <taxon>Cytophagia</taxon>
        <taxon>Cytophagales</taxon>
        <taxon>Persicobacteraceae</taxon>
        <taxon>Fulvitalea</taxon>
    </lineage>
</organism>
<protein>
    <recommendedName>
        <fullName evidence="3">6-bladed beta-propeller</fullName>
    </recommendedName>
</protein>
<dbReference type="EMBL" id="AP025315">
    <property type="protein sequence ID" value="BDD11590.1"/>
    <property type="molecule type" value="Genomic_DNA"/>
</dbReference>
<evidence type="ECO:0000313" key="1">
    <source>
        <dbReference type="EMBL" id="BDD11590.1"/>
    </source>
</evidence>
<dbReference type="Pfam" id="PF17170">
    <property type="entry name" value="DUF5128"/>
    <property type="match status" value="1"/>
</dbReference>
<name>A0AAU9DK15_9BACT</name>
<dbReference type="KEGG" id="fax:FUAX_40220"/>
<keyword evidence="1" id="KW-0614">Plasmid</keyword>
<proteinExistence type="predicted"/>
<reference evidence="1 2" key="1">
    <citation type="submission" date="2021-12" db="EMBL/GenBank/DDBJ databases">
        <title>Genome sequencing of bacteria with rrn-lacking chromosome and rrn-plasmid.</title>
        <authorList>
            <person name="Anda M."/>
            <person name="Iwasaki W."/>
        </authorList>
    </citation>
    <scope>NUCLEOTIDE SEQUENCE [LARGE SCALE GENOMIC DNA]</scope>
    <source>
        <strain evidence="1 2">DSM 100852</strain>
        <plasmid evidence="1 2">pFA1</plasmid>
    </source>
</reference>
<dbReference type="AlphaFoldDB" id="A0AAU9DK15"/>
<evidence type="ECO:0008006" key="3">
    <source>
        <dbReference type="Google" id="ProtNLM"/>
    </source>
</evidence>
<dbReference type="Proteomes" id="UP001348817">
    <property type="component" value="Plasmid pFA1"/>
</dbReference>
<keyword evidence="2" id="KW-1185">Reference proteome</keyword>